<comment type="pathway">
    <text evidence="11">Carbohydrate metabolism; galactose metabolism.</text>
</comment>
<dbReference type="Pfam" id="PF00288">
    <property type="entry name" value="GHMP_kinases_N"/>
    <property type="match status" value="1"/>
</dbReference>
<evidence type="ECO:0000256" key="3">
    <source>
        <dbReference type="ARBA" id="ARBA00022679"/>
    </source>
</evidence>
<proteinExistence type="inferred from homology"/>
<dbReference type="AlphaFoldDB" id="A0A9D1SZL3"/>
<keyword evidence="3 11" id="KW-0808">Transferase</keyword>
<comment type="caution">
    <text evidence="11">Lacks conserved residue(s) required for the propagation of feature annotation.</text>
</comment>
<keyword evidence="8 11" id="KW-0460">Magnesium</keyword>
<evidence type="ECO:0000259" key="15">
    <source>
        <dbReference type="Pfam" id="PF10509"/>
    </source>
</evidence>
<dbReference type="NCBIfam" id="TIGR00131">
    <property type="entry name" value="gal_kin"/>
    <property type="match status" value="1"/>
</dbReference>
<dbReference type="GO" id="GO:0005524">
    <property type="term" value="F:ATP binding"/>
    <property type="evidence" value="ECO:0007669"/>
    <property type="project" value="UniProtKB-UniRule"/>
</dbReference>
<evidence type="ECO:0000256" key="4">
    <source>
        <dbReference type="ARBA" id="ARBA00022723"/>
    </source>
</evidence>
<evidence type="ECO:0000313" key="17">
    <source>
        <dbReference type="Proteomes" id="UP000886743"/>
    </source>
</evidence>
<dbReference type="InterPro" id="IPR019539">
    <property type="entry name" value="GalKase_N"/>
</dbReference>
<feature type="binding site" evidence="11">
    <location>
        <position position="132"/>
    </location>
    <ligand>
        <name>Mg(2+)</name>
        <dbReference type="ChEBI" id="CHEBI:18420"/>
    </ligand>
</feature>
<dbReference type="PROSITE" id="PS00627">
    <property type="entry name" value="GHMP_KINASES_ATP"/>
    <property type="match status" value="1"/>
</dbReference>
<dbReference type="Gene3D" id="3.30.70.890">
    <property type="entry name" value="GHMP kinase, C-terminal domain"/>
    <property type="match status" value="1"/>
</dbReference>
<dbReference type="InterPro" id="IPR000705">
    <property type="entry name" value="Galactokinase"/>
</dbReference>
<keyword evidence="6 11" id="KW-0418">Kinase</keyword>
<comment type="function">
    <text evidence="11">Catalyzes the transfer of the gamma-phosphate of ATP to D-galactose to form alpha-D-galactose-1-phosphate (Gal-1-P).</text>
</comment>
<evidence type="ECO:0000256" key="10">
    <source>
        <dbReference type="ARBA" id="ARBA00023277"/>
    </source>
</evidence>
<organism evidence="16 17">
    <name type="scientific">Candidatus Aphodoplasma excrementigallinarum</name>
    <dbReference type="NCBI Taxonomy" id="2840673"/>
    <lineage>
        <taxon>Bacteria</taxon>
        <taxon>Bacillati</taxon>
        <taxon>Bacillota</taxon>
        <taxon>Clostridia</taxon>
        <taxon>Eubacteriales</taxon>
        <taxon>Candidatus Aphodoplasma</taxon>
    </lineage>
</organism>
<dbReference type="FunFam" id="3.30.70.890:FF:000001">
    <property type="entry name" value="Galactokinase"/>
    <property type="match status" value="1"/>
</dbReference>
<dbReference type="GO" id="GO:0005829">
    <property type="term" value="C:cytosol"/>
    <property type="evidence" value="ECO:0007669"/>
    <property type="project" value="TreeGrafter"/>
</dbReference>
<reference evidence="16" key="2">
    <citation type="journal article" date="2021" name="PeerJ">
        <title>Extensive microbial diversity within the chicken gut microbiome revealed by metagenomics and culture.</title>
        <authorList>
            <person name="Gilroy R."/>
            <person name="Ravi A."/>
            <person name="Getino M."/>
            <person name="Pursley I."/>
            <person name="Horton D.L."/>
            <person name="Alikhan N.F."/>
            <person name="Baker D."/>
            <person name="Gharbi K."/>
            <person name="Hall N."/>
            <person name="Watson M."/>
            <person name="Adriaenssens E.M."/>
            <person name="Foster-Nyarko E."/>
            <person name="Jarju S."/>
            <person name="Secka A."/>
            <person name="Antonio M."/>
            <person name="Oren A."/>
            <person name="Chaudhuri R.R."/>
            <person name="La Ragione R."/>
            <person name="Hildebrand F."/>
            <person name="Pallen M.J."/>
        </authorList>
    </citation>
    <scope>NUCLEOTIDE SEQUENCE</scope>
    <source>
        <strain evidence="16">4920</strain>
    </source>
</reference>
<dbReference type="InterPro" id="IPR006204">
    <property type="entry name" value="GHMP_kinase_N_dom"/>
</dbReference>
<dbReference type="InterPro" id="IPR036554">
    <property type="entry name" value="GHMP_kinase_C_sf"/>
</dbReference>
<dbReference type="PANTHER" id="PTHR10457:SF7">
    <property type="entry name" value="GALACTOKINASE-RELATED"/>
    <property type="match status" value="1"/>
</dbReference>
<keyword evidence="4 11" id="KW-0479">Metal-binding</keyword>
<comment type="caution">
    <text evidence="16">The sequence shown here is derived from an EMBL/GenBank/DDBJ whole genome shotgun (WGS) entry which is preliminary data.</text>
</comment>
<dbReference type="PANTHER" id="PTHR10457">
    <property type="entry name" value="MEVALONATE KINASE/GALACTOKINASE"/>
    <property type="match status" value="1"/>
</dbReference>
<feature type="binding site" evidence="11">
    <location>
        <position position="170"/>
    </location>
    <ligand>
        <name>Mg(2+)</name>
        <dbReference type="ChEBI" id="CHEBI:18420"/>
    </ligand>
</feature>
<feature type="domain" description="Galactokinase N-terminal" evidence="15">
    <location>
        <begin position="11"/>
        <end position="62"/>
    </location>
</feature>
<sequence length="397" mass="43628">MQNFTIEELKQQFIDIYGGSRDDLRVFMAPGRVNLIGEHTDYNGGYVFPAALTMNTTVVARKRDDNLIHLCATDLPDRVEADITKLDSYKHLKWGNYQIGVAYELEKLGYEIVGCDMLSHGTIPYGGGLSSSASIEVSTAILFATFSNEKKGLPNDIDMIEMAKVSQRTEHTYAGVNCGIMDQFASAMGKKDHAIFLNCKNLDYSLVPLKMDGYKLVIANTNKKRGLADSKYNERRSECEAAFELLKDAVPGATCLGDISAGQFAANAHLIENETVRKRAQHVIEEDDRVLRSVEALKAGDLTTFGALMTQSHNSLRDLYEVTGVELDTLVEEALKIDGTIGSRMTGAGFGGCSVSLVREDAVERFIETVGKEYEKKIGYAASFYVSDIGDGGMELK</sequence>
<dbReference type="GO" id="GO:0006012">
    <property type="term" value="P:galactose metabolic process"/>
    <property type="evidence" value="ECO:0007669"/>
    <property type="project" value="UniProtKB-UniRule"/>
</dbReference>
<dbReference type="InterPro" id="IPR006203">
    <property type="entry name" value="GHMP_knse_ATP-bd_CS"/>
</dbReference>
<evidence type="ECO:0000256" key="1">
    <source>
        <dbReference type="ARBA" id="ARBA00006566"/>
    </source>
</evidence>
<keyword evidence="2 11" id="KW-0963">Cytoplasm</keyword>
<feature type="domain" description="GHMP kinase N-terminal" evidence="13">
    <location>
        <begin position="97"/>
        <end position="190"/>
    </location>
</feature>
<keyword evidence="7 11" id="KW-0067">ATP-binding</keyword>
<keyword evidence="9 11" id="KW-0299">Galactose metabolism</keyword>
<feature type="active site" description="Proton acceptor" evidence="11">
    <location>
        <position position="182"/>
    </location>
</feature>
<keyword evidence="5 11" id="KW-0547">Nucleotide-binding</keyword>
<comment type="subcellular location">
    <subcellularLocation>
        <location evidence="11">Cytoplasm</location>
    </subcellularLocation>
</comment>
<evidence type="ECO:0000313" key="16">
    <source>
        <dbReference type="EMBL" id="HIV02635.1"/>
    </source>
</evidence>
<gene>
    <name evidence="11" type="primary">galK</name>
    <name evidence="16" type="ORF">IAC74_03605</name>
</gene>
<evidence type="ECO:0000256" key="12">
    <source>
        <dbReference type="NCBIfam" id="TIGR00131"/>
    </source>
</evidence>
<evidence type="ECO:0000256" key="5">
    <source>
        <dbReference type="ARBA" id="ARBA00022741"/>
    </source>
</evidence>
<keyword evidence="10 11" id="KW-0119">Carbohydrate metabolism</keyword>
<evidence type="ECO:0000256" key="11">
    <source>
        <dbReference type="HAMAP-Rule" id="MF_00246"/>
    </source>
</evidence>
<feature type="domain" description="GHMP kinase C-terminal" evidence="14">
    <location>
        <begin position="294"/>
        <end position="375"/>
    </location>
</feature>
<feature type="site" description="Transition state stabilizer" evidence="11">
    <location>
        <position position="32"/>
    </location>
</feature>
<dbReference type="HAMAP" id="MF_00246">
    <property type="entry name" value="Galactokinase"/>
    <property type="match status" value="1"/>
</dbReference>
<protein>
    <recommendedName>
        <fullName evidence="11 12">Galactokinase</fullName>
        <ecNumber evidence="11 12">2.7.1.6</ecNumber>
    </recommendedName>
    <alternativeName>
        <fullName evidence="11">Galactose kinase</fullName>
    </alternativeName>
</protein>
<dbReference type="EC" id="2.7.1.6" evidence="11 12"/>
<dbReference type="SUPFAM" id="SSF55060">
    <property type="entry name" value="GHMP Kinase, C-terminal domain"/>
    <property type="match status" value="1"/>
</dbReference>
<dbReference type="InterPro" id="IPR019741">
    <property type="entry name" value="Galactokinase_CS"/>
</dbReference>
<dbReference type="Gene3D" id="3.30.230.10">
    <property type="match status" value="1"/>
</dbReference>
<feature type="binding site" evidence="11">
    <location>
        <position position="232"/>
    </location>
    <ligand>
        <name>substrate</name>
    </ligand>
</feature>
<dbReference type="EMBL" id="DVOF01000107">
    <property type="protein sequence ID" value="HIV02635.1"/>
    <property type="molecule type" value="Genomic_DNA"/>
</dbReference>
<dbReference type="GO" id="GO:0000287">
    <property type="term" value="F:magnesium ion binding"/>
    <property type="evidence" value="ECO:0007669"/>
    <property type="project" value="UniProtKB-UniRule"/>
</dbReference>
<dbReference type="PIRSF" id="PIRSF000530">
    <property type="entry name" value="Galactokinase"/>
    <property type="match status" value="1"/>
</dbReference>
<dbReference type="InterPro" id="IPR006206">
    <property type="entry name" value="Mevalonate/galactokinase"/>
</dbReference>
<name>A0A9D1SZL3_9FIRM</name>
<dbReference type="GO" id="GO:0004335">
    <property type="term" value="F:galactokinase activity"/>
    <property type="evidence" value="ECO:0007669"/>
    <property type="project" value="UniProtKB-UniRule"/>
</dbReference>
<evidence type="ECO:0000259" key="13">
    <source>
        <dbReference type="Pfam" id="PF00288"/>
    </source>
</evidence>
<dbReference type="InterPro" id="IPR020568">
    <property type="entry name" value="Ribosomal_Su5_D2-typ_SF"/>
</dbReference>
<dbReference type="NCBIfam" id="NF003705">
    <property type="entry name" value="PRK05322.1"/>
    <property type="match status" value="1"/>
</dbReference>
<evidence type="ECO:0000256" key="6">
    <source>
        <dbReference type="ARBA" id="ARBA00022777"/>
    </source>
</evidence>
<dbReference type="PROSITE" id="PS00106">
    <property type="entry name" value="GALACTOKINASE"/>
    <property type="match status" value="1"/>
</dbReference>
<dbReference type="Pfam" id="PF10509">
    <property type="entry name" value="GalKase_gal_bdg"/>
    <property type="match status" value="1"/>
</dbReference>
<evidence type="ECO:0000256" key="2">
    <source>
        <dbReference type="ARBA" id="ARBA00022490"/>
    </source>
</evidence>
<dbReference type="InterPro" id="IPR014721">
    <property type="entry name" value="Ribsml_uS5_D2-typ_fold_subgr"/>
</dbReference>
<dbReference type="Proteomes" id="UP000886743">
    <property type="component" value="Unassembled WGS sequence"/>
</dbReference>
<dbReference type="SUPFAM" id="SSF54211">
    <property type="entry name" value="Ribosomal protein S5 domain 2-like"/>
    <property type="match status" value="1"/>
</dbReference>
<evidence type="ECO:0000256" key="7">
    <source>
        <dbReference type="ARBA" id="ARBA00022840"/>
    </source>
</evidence>
<dbReference type="PRINTS" id="PR00959">
    <property type="entry name" value="MEVGALKINASE"/>
</dbReference>
<evidence type="ECO:0000256" key="9">
    <source>
        <dbReference type="ARBA" id="ARBA00023144"/>
    </source>
</evidence>
<evidence type="ECO:0000256" key="8">
    <source>
        <dbReference type="ARBA" id="ARBA00022842"/>
    </source>
</evidence>
<evidence type="ECO:0000259" key="14">
    <source>
        <dbReference type="Pfam" id="PF08544"/>
    </source>
</evidence>
<comment type="similarity">
    <text evidence="1 11">Belongs to the GHMP kinase family. GalK subfamily.</text>
</comment>
<dbReference type="PRINTS" id="PR00473">
    <property type="entry name" value="GALCTOKINASE"/>
</dbReference>
<comment type="catalytic activity">
    <reaction evidence="11">
        <text>alpha-D-galactose + ATP = alpha-D-galactose 1-phosphate + ADP + H(+)</text>
        <dbReference type="Rhea" id="RHEA:13553"/>
        <dbReference type="ChEBI" id="CHEBI:15378"/>
        <dbReference type="ChEBI" id="CHEBI:28061"/>
        <dbReference type="ChEBI" id="CHEBI:30616"/>
        <dbReference type="ChEBI" id="CHEBI:58336"/>
        <dbReference type="ChEBI" id="CHEBI:456216"/>
        <dbReference type="EC" id="2.7.1.6"/>
    </reaction>
</comment>
<dbReference type="FunFam" id="3.30.230.10:FF:000017">
    <property type="entry name" value="Galactokinase"/>
    <property type="match status" value="1"/>
</dbReference>
<dbReference type="InterPro" id="IPR013750">
    <property type="entry name" value="GHMP_kinase_C_dom"/>
</dbReference>
<reference evidence="16" key="1">
    <citation type="submission" date="2020-10" db="EMBL/GenBank/DDBJ databases">
        <authorList>
            <person name="Gilroy R."/>
        </authorList>
    </citation>
    <scope>NUCLEOTIDE SEQUENCE</scope>
    <source>
        <strain evidence="16">4920</strain>
    </source>
</reference>
<feature type="binding site" evidence="11">
    <location>
        <begin position="38"/>
        <end position="41"/>
    </location>
    <ligand>
        <name>substrate</name>
    </ligand>
</feature>
<accession>A0A9D1SZL3</accession>
<dbReference type="InterPro" id="IPR022963">
    <property type="entry name" value="Galactokinase_bac"/>
</dbReference>
<dbReference type="Pfam" id="PF08544">
    <property type="entry name" value="GHMP_kinases_C"/>
    <property type="match status" value="1"/>
</dbReference>